<evidence type="ECO:0000256" key="1">
    <source>
        <dbReference type="SAM" id="Phobius"/>
    </source>
</evidence>
<keyword evidence="3" id="KW-1185">Reference proteome</keyword>
<organism evidence="2 3">
    <name type="scientific">Cordyceps confragosa</name>
    <name type="common">Lecanicillium lecanii</name>
    <dbReference type="NCBI Taxonomy" id="2714763"/>
    <lineage>
        <taxon>Eukaryota</taxon>
        <taxon>Fungi</taxon>
        <taxon>Dikarya</taxon>
        <taxon>Ascomycota</taxon>
        <taxon>Pezizomycotina</taxon>
        <taxon>Sordariomycetes</taxon>
        <taxon>Hypocreomycetidae</taxon>
        <taxon>Hypocreales</taxon>
        <taxon>Cordycipitaceae</taxon>
        <taxon>Akanthomyces</taxon>
    </lineage>
</organism>
<reference evidence="2 3" key="1">
    <citation type="submission" date="2016-03" db="EMBL/GenBank/DDBJ databases">
        <title>Fine-scale spatial genetic structure of a fungal parasite of coffee scale insects.</title>
        <authorList>
            <person name="Jackson D."/>
            <person name="Zemenick K.A."/>
            <person name="Malloure B."/>
            <person name="Quandt C.A."/>
            <person name="James T.Y."/>
        </authorList>
    </citation>
    <scope>NUCLEOTIDE SEQUENCE [LARGE SCALE GENOMIC DNA]</scope>
    <source>
        <strain evidence="2 3">UM487</strain>
    </source>
</reference>
<evidence type="ECO:0000313" key="2">
    <source>
        <dbReference type="EMBL" id="OAQ98008.1"/>
    </source>
</evidence>
<feature type="transmembrane region" description="Helical" evidence="1">
    <location>
        <begin position="148"/>
        <end position="173"/>
    </location>
</feature>
<feature type="transmembrane region" description="Helical" evidence="1">
    <location>
        <begin position="88"/>
        <end position="109"/>
    </location>
</feature>
<protein>
    <submittedName>
        <fullName evidence="2">Uncharacterized protein</fullName>
    </submittedName>
</protein>
<name>A0A179I8H7_CORDF</name>
<evidence type="ECO:0000313" key="3">
    <source>
        <dbReference type="Proteomes" id="UP000243081"/>
    </source>
</evidence>
<dbReference type="Proteomes" id="UP000243081">
    <property type="component" value="Unassembled WGS sequence"/>
</dbReference>
<dbReference type="EMBL" id="LUKN01003114">
    <property type="protein sequence ID" value="OAQ98008.1"/>
    <property type="molecule type" value="Genomic_DNA"/>
</dbReference>
<accession>A0A179I8H7</accession>
<proteinExistence type="predicted"/>
<dbReference type="AlphaFoldDB" id="A0A179I8H7"/>
<feature type="non-terminal residue" evidence="2">
    <location>
        <position position="189"/>
    </location>
</feature>
<sequence>MCISLQGAKSSLLYGWVKLLPLHAAAWDVAHLSVSQMVNAPDATRPQLVKAWRESILAQLSQGAVMSAAVVGSFSWPSISTMSTVPLIMIRITWYSSLVCGIMAVATALQQSVFLVRVGCVSDSELLICRLLSSDSAQGRRPRQHQIFVWQAAVGMLEWCIFLWIGGYIVFIWDQTLILQRSQQTSDQV</sequence>
<keyword evidence="1" id="KW-0472">Membrane</keyword>
<comment type="caution">
    <text evidence="2">The sequence shown here is derived from an EMBL/GenBank/DDBJ whole genome shotgun (WGS) entry which is preliminary data.</text>
</comment>
<dbReference type="OrthoDB" id="630895at2759"/>
<keyword evidence="1" id="KW-0812">Transmembrane</keyword>
<dbReference type="OMA" id="RTSWYCG"/>
<keyword evidence="1" id="KW-1133">Transmembrane helix</keyword>
<gene>
    <name evidence="2" type="ORF">LLEC1_04399</name>
</gene>